<dbReference type="PANTHER" id="PTHR12143">
    <property type="entry name" value="PEPTIDE N-GLYCANASE PNGASE -RELATED"/>
    <property type="match status" value="1"/>
</dbReference>
<dbReference type="GO" id="GO:0006516">
    <property type="term" value="P:glycoprotein catabolic process"/>
    <property type="evidence" value="ECO:0007669"/>
    <property type="project" value="TreeGrafter"/>
</dbReference>
<comment type="caution">
    <text evidence="6">The sequence shown here is derived from an EMBL/GenBank/DDBJ whole genome shotgun (WGS) entry which is preliminary data.</text>
</comment>
<evidence type="ECO:0000313" key="6">
    <source>
        <dbReference type="EMBL" id="GBG29648.1"/>
    </source>
</evidence>
<dbReference type="Proteomes" id="UP000241890">
    <property type="component" value="Unassembled WGS sequence"/>
</dbReference>
<evidence type="ECO:0000256" key="1">
    <source>
        <dbReference type="ARBA" id="ARBA00009390"/>
    </source>
</evidence>
<dbReference type="Gene3D" id="2.20.25.10">
    <property type="match status" value="1"/>
</dbReference>
<feature type="compositionally biased region" description="Polar residues" evidence="4">
    <location>
        <begin position="7"/>
        <end position="21"/>
    </location>
</feature>
<feature type="region of interest" description="Disordered" evidence="4">
    <location>
        <begin position="267"/>
        <end position="294"/>
    </location>
</feature>
<feature type="region of interest" description="Disordered" evidence="4">
    <location>
        <begin position="1"/>
        <end position="21"/>
    </location>
</feature>
<protein>
    <submittedName>
        <fullName evidence="6">Peptide-N4-N-acetyl-beta-glucosaminylasparagine amidase</fullName>
    </submittedName>
</protein>
<sequence length="294" mass="33279">MAAKLGLQQTPPAESDESAGQTTQWALGWAQRLGAEDRDRLLMELMRWFKHDFFKWAGKLPCPGCESDDTHCLRGTEPLDHERADLAGRVEIHECKACGAEFRFPRYNCPGKLLETRLGRCGEWANCFGLLLRALGFEARYVLDWTDHVWCEVWSDRVSRWVHCDCCEGPGTIDSPLMYEAGWGKKLNYIVAFAPDHVVDVTRRYTQDFEALKPRRNAASETVIETLIFDAHRQAARTATSSDATVTRTRLLMEQFSFMDAANRDLKDAEQQGRVSGEAEWKRLRGEDGAGAAS</sequence>
<keyword evidence="2" id="KW-0479">Metal-binding</keyword>
<keyword evidence="3" id="KW-0862">Zinc</keyword>
<evidence type="ECO:0000256" key="2">
    <source>
        <dbReference type="ARBA" id="ARBA00022723"/>
    </source>
</evidence>
<dbReference type="GO" id="GO:0005829">
    <property type="term" value="C:cytosol"/>
    <property type="evidence" value="ECO:0007669"/>
    <property type="project" value="TreeGrafter"/>
</dbReference>
<feature type="compositionally biased region" description="Basic and acidic residues" evidence="4">
    <location>
        <begin position="267"/>
        <end position="288"/>
    </location>
</feature>
<dbReference type="Gene3D" id="3.10.620.30">
    <property type="match status" value="1"/>
</dbReference>
<name>A0A2R5GIU8_9STRA</name>
<feature type="domain" description="Transglutaminase-like" evidence="5">
    <location>
        <begin position="113"/>
        <end position="168"/>
    </location>
</feature>
<dbReference type="PANTHER" id="PTHR12143:SF19">
    <property type="entry name" value="PEPTIDE-N(4)-(N-ACETYL-BETA-GLUCOSAMINYL)ASPARAGINE AMIDASE"/>
    <property type="match status" value="1"/>
</dbReference>
<dbReference type="InParanoid" id="A0A2R5GIU8"/>
<evidence type="ECO:0000313" key="7">
    <source>
        <dbReference type="Proteomes" id="UP000241890"/>
    </source>
</evidence>
<dbReference type="GO" id="GO:0000224">
    <property type="term" value="F:peptide-N4-(N-acetyl-beta-glucosaminyl)asparagine amidase activity"/>
    <property type="evidence" value="ECO:0007669"/>
    <property type="project" value="TreeGrafter"/>
</dbReference>
<proteinExistence type="inferred from homology"/>
<gene>
    <name evidence="6" type="ORF">FCC1311_058692</name>
</gene>
<evidence type="ECO:0000259" key="5">
    <source>
        <dbReference type="SMART" id="SM00460"/>
    </source>
</evidence>
<dbReference type="GO" id="GO:0005634">
    <property type="term" value="C:nucleus"/>
    <property type="evidence" value="ECO:0007669"/>
    <property type="project" value="TreeGrafter"/>
</dbReference>
<dbReference type="SUPFAM" id="SSF54001">
    <property type="entry name" value="Cysteine proteinases"/>
    <property type="match status" value="1"/>
</dbReference>
<dbReference type="OrthoDB" id="409136at2759"/>
<dbReference type="InterPro" id="IPR038765">
    <property type="entry name" value="Papain-like_cys_pep_sf"/>
</dbReference>
<dbReference type="Pfam" id="PF01841">
    <property type="entry name" value="Transglut_core"/>
    <property type="match status" value="1"/>
</dbReference>
<comment type="similarity">
    <text evidence="1">Belongs to the transglutaminase-like superfamily. PNGase family.</text>
</comment>
<dbReference type="InterPro" id="IPR050883">
    <property type="entry name" value="PNGase"/>
</dbReference>
<dbReference type="EMBL" id="BEYU01000062">
    <property type="protein sequence ID" value="GBG29648.1"/>
    <property type="molecule type" value="Genomic_DNA"/>
</dbReference>
<organism evidence="6 7">
    <name type="scientific">Hondaea fermentalgiana</name>
    <dbReference type="NCBI Taxonomy" id="2315210"/>
    <lineage>
        <taxon>Eukaryota</taxon>
        <taxon>Sar</taxon>
        <taxon>Stramenopiles</taxon>
        <taxon>Bigyra</taxon>
        <taxon>Labyrinthulomycetes</taxon>
        <taxon>Thraustochytrida</taxon>
        <taxon>Thraustochytriidae</taxon>
        <taxon>Hondaea</taxon>
    </lineage>
</organism>
<dbReference type="GO" id="GO:0046872">
    <property type="term" value="F:metal ion binding"/>
    <property type="evidence" value="ECO:0007669"/>
    <property type="project" value="UniProtKB-KW"/>
</dbReference>
<evidence type="ECO:0000256" key="3">
    <source>
        <dbReference type="ARBA" id="ARBA00022833"/>
    </source>
</evidence>
<accession>A0A2R5GIU8</accession>
<keyword evidence="7" id="KW-1185">Reference proteome</keyword>
<dbReference type="AlphaFoldDB" id="A0A2R5GIU8"/>
<dbReference type="SMART" id="SM00460">
    <property type="entry name" value="TGc"/>
    <property type="match status" value="1"/>
</dbReference>
<evidence type="ECO:0000256" key="4">
    <source>
        <dbReference type="SAM" id="MobiDB-lite"/>
    </source>
</evidence>
<reference evidence="6 7" key="1">
    <citation type="submission" date="2017-12" db="EMBL/GenBank/DDBJ databases">
        <title>Sequencing, de novo assembly and annotation of complete genome of a new Thraustochytrid species, strain FCC1311.</title>
        <authorList>
            <person name="Sedici K."/>
            <person name="Godart F."/>
            <person name="Aiese Cigliano R."/>
            <person name="Sanseverino W."/>
            <person name="Barakat M."/>
            <person name="Ortet P."/>
            <person name="Marechal E."/>
            <person name="Cagnac O."/>
            <person name="Amato A."/>
        </authorList>
    </citation>
    <scope>NUCLEOTIDE SEQUENCE [LARGE SCALE GENOMIC DNA]</scope>
</reference>
<dbReference type="InterPro" id="IPR002931">
    <property type="entry name" value="Transglutaminase-like"/>
</dbReference>